<sequence length="424" mass="46114">MFGRLLFIIVLLFVAALTLLAVLVVDGSPKVSRVSAQQVDNAETVHALLRQLKNSLEERHSQQRVEVSQAQFESLMGFAQRALPGFNGAVEVEAQQTQIAASIALPAPADDFYINLSAQVFPGEGVNIDHVRIGNLVVPGDTALSSAVWLVDRFTSSDVASTAANQITQITMSDERLVLDMRPLDELLQQIDVARENISTGVDELGELTTDYLAYVNDSPLGRSPSPQSVANYLNLMFSRAASLSKDGDPVMHNQAALLALAIFLGDHRISGLAGASQPQGDSPVESKAPAVLAQRNDLARHFTISAALQILSQQNMTLAIGEFKELMDRAMGGSGYSFVDLAADMSGMAFARIATQPDSALRLQELAQQGLRERDILPYIGGLPEGLSKQEFRHRYSEVDSPAYRKQVAEIQQRIDNLPLYQQ</sequence>
<organism evidence="1 2">
    <name type="scientific">Alteromonas alba</name>
    <dbReference type="NCBI Taxonomy" id="2079529"/>
    <lineage>
        <taxon>Bacteria</taxon>
        <taxon>Pseudomonadati</taxon>
        <taxon>Pseudomonadota</taxon>
        <taxon>Gammaproteobacteria</taxon>
        <taxon>Alteromonadales</taxon>
        <taxon>Alteromonadaceae</taxon>
        <taxon>Alteromonas/Salinimonas group</taxon>
        <taxon>Alteromonas</taxon>
    </lineage>
</organism>
<dbReference type="RefSeq" id="WP_105934277.1">
    <property type="nucleotide sequence ID" value="NZ_PVNP01000080.1"/>
</dbReference>
<dbReference type="Proteomes" id="UP000238949">
    <property type="component" value="Unassembled WGS sequence"/>
</dbReference>
<reference evidence="2" key="1">
    <citation type="journal article" date="2020" name="Int. J. Syst. Evol. Microbiol.">
        <title>Alteromonas alba sp. nov., a marine bacterium isolated from the seawater of the West Pacific Ocean.</title>
        <authorList>
            <person name="Sun C."/>
            <person name="Wu Y.-H."/>
            <person name="Xamxidin M."/>
            <person name="Cheng H."/>
            <person name="Xu X.-W."/>
        </authorList>
    </citation>
    <scope>NUCLEOTIDE SEQUENCE [LARGE SCALE GENOMIC DNA]</scope>
    <source>
        <strain evidence="2">190</strain>
    </source>
</reference>
<accession>A0A2S9VBU3</accession>
<dbReference type="AlphaFoldDB" id="A0A2S9VBU3"/>
<evidence type="ECO:0000313" key="1">
    <source>
        <dbReference type="EMBL" id="PRO73913.1"/>
    </source>
</evidence>
<dbReference type="EMBL" id="PVNP01000080">
    <property type="protein sequence ID" value="PRO73913.1"/>
    <property type="molecule type" value="Genomic_DNA"/>
</dbReference>
<evidence type="ECO:0000313" key="2">
    <source>
        <dbReference type="Proteomes" id="UP000238949"/>
    </source>
</evidence>
<name>A0A2S9VBU3_9ALTE</name>
<proteinExistence type="predicted"/>
<comment type="caution">
    <text evidence="1">The sequence shown here is derived from an EMBL/GenBank/DDBJ whole genome shotgun (WGS) entry which is preliminary data.</text>
</comment>
<keyword evidence="2" id="KW-1185">Reference proteome</keyword>
<gene>
    <name evidence="1" type="ORF">C6Y40_08825</name>
</gene>
<dbReference type="OrthoDB" id="9997at2"/>
<protein>
    <submittedName>
        <fullName evidence="1">Uncharacterized protein</fullName>
    </submittedName>
</protein>